<evidence type="ECO:0000256" key="4">
    <source>
        <dbReference type="ARBA" id="ARBA00022741"/>
    </source>
</evidence>
<dbReference type="HAMAP" id="MF_00145">
    <property type="entry name" value="Phosphoglyc_kinase"/>
    <property type="match status" value="1"/>
</dbReference>
<dbReference type="GO" id="GO:0005524">
    <property type="term" value="F:ATP binding"/>
    <property type="evidence" value="ECO:0007669"/>
    <property type="project" value="UniProtKB-KW"/>
</dbReference>
<protein>
    <recommendedName>
        <fullName evidence="2 7">Phosphoglycerate kinase</fullName>
        <ecNumber evidence="2 7">2.7.2.3</ecNumber>
    </recommendedName>
</protein>
<keyword evidence="5 7" id="KW-0418">Kinase</keyword>
<dbReference type="GO" id="GO:0004618">
    <property type="term" value="F:phosphoglycerate kinase activity"/>
    <property type="evidence" value="ECO:0007669"/>
    <property type="project" value="UniProtKB-UniRule"/>
</dbReference>
<dbReference type="PRINTS" id="PR00477">
    <property type="entry name" value="PHGLYCKINASE"/>
</dbReference>
<dbReference type="Pfam" id="PF00162">
    <property type="entry name" value="PGK"/>
    <property type="match status" value="1"/>
</dbReference>
<organism evidence="11 12">
    <name type="scientific">Candidatus Sungbacteria bacterium RIFCSPHIGHO2_02_FULL_49_12</name>
    <dbReference type="NCBI Taxonomy" id="1802271"/>
    <lineage>
        <taxon>Bacteria</taxon>
        <taxon>Candidatus Sungiibacteriota</taxon>
    </lineage>
</organism>
<dbReference type="EMBL" id="MHQJ01000012">
    <property type="protein sequence ID" value="OHA01597.1"/>
    <property type="molecule type" value="Genomic_DNA"/>
</dbReference>
<dbReference type="PANTHER" id="PTHR11406">
    <property type="entry name" value="PHOSPHOGLYCERATE KINASE"/>
    <property type="match status" value="1"/>
</dbReference>
<evidence type="ECO:0000256" key="1">
    <source>
        <dbReference type="ARBA" id="ARBA00000642"/>
    </source>
</evidence>
<feature type="binding site" evidence="7">
    <location>
        <position position="37"/>
    </location>
    <ligand>
        <name>substrate</name>
    </ligand>
</feature>
<feature type="binding site" evidence="7 9">
    <location>
        <position position="197"/>
    </location>
    <ligand>
        <name>ATP</name>
        <dbReference type="ChEBI" id="CHEBI:30616"/>
    </ligand>
</feature>
<keyword evidence="4 7" id="KW-0547">Nucleotide-binding</keyword>
<dbReference type="Proteomes" id="UP000177362">
    <property type="component" value="Unassembled WGS sequence"/>
</dbReference>
<evidence type="ECO:0000256" key="5">
    <source>
        <dbReference type="ARBA" id="ARBA00022777"/>
    </source>
</evidence>
<comment type="subunit">
    <text evidence="7">Monomer.</text>
</comment>
<name>A0A1G2KQ97_9BACT</name>
<feature type="binding site" evidence="7">
    <location>
        <position position="114"/>
    </location>
    <ligand>
        <name>substrate</name>
    </ligand>
</feature>
<dbReference type="GO" id="GO:0006096">
    <property type="term" value="P:glycolytic process"/>
    <property type="evidence" value="ECO:0007669"/>
    <property type="project" value="UniProtKB-UniRule"/>
</dbReference>
<dbReference type="EC" id="2.7.2.3" evidence="2 7"/>
<keyword evidence="3 7" id="KW-0808">Transferase</keyword>
<dbReference type="PIRSF" id="PIRSF000724">
    <property type="entry name" value="Pgk"/>
    <property type="match status" value="1"/>
</dbReference>
<dbReference type="STRING" id="1802271.A3C11_02055"/>
<dbReference type="InterPro" id="IPR015911">
    <property type="entry name" value="Phosphoglycerate_kinase_CS"/>
</dbReference>
<dbReference type="PANTHER" id="PTHR11406:SF23">
    <property type="entry name" value="PHOSPHOGLYCERATE KINASE 1, CHLOROPLASTIC-RELATED"/>
    <property type="match status" value="1"/>
</dbReference>
<evidence type="ECO:0000256" key="9">
    <source>
        <dbReference type="PIRSR" id="PIRSR000724-2"/>
    </source>
</evidence>
<feature type="binding site" evidence="7">
    <location>
        <position position="147"/>
    </location>
    <ligand>
        <name>substrate</name>
    </ligand>
</feature>
<sequence>MDWKSIRMANVRGKRVIIRVDMNVPFDARGRILDDFRIRESLTTIRWILAHGGSVFVLLHRGRPEGLDKKLTIGPIARRVSQLLRLPVAIVSDPVMENPDQYRASRIIFCENIRFFPGEDKNSPALARALAHWGEIYVNDAFAVSHRKAASIVGLPRLRPAYAGLLLEKEIKTLDAVFVRPRRPFLAIFGGAKISTKLPYIPAFIKKADRVAIGGAIASTLLAASGHKVGRSLTEPGFFRAARQILRSKKLIVPTDVRLVRYDDRGGRARDAAVNRIGRNDYILDIGEESIQTFCKAVKDARTILWNGPLGNTDYPKGRESTRRVFAAIKKSRARTVLGGGDLDVVDEGQKPSQRIFVSTGGGAMLEFIARGTLPGVEALKKK</sequence>
<feature type="binding site" evidence="7 8">
    <location>
        <begin position="60"/>
        <end position="63"/>
    </location>
    <ligand>
        <name>substrate</name>
    </ligand>
</feature>
<comment type="subcellular location">
    <subcellularLocation>
        <location evidence="7">Cytoplasm</location>
    </subcellularLocation>
</comment>
<comment type="caution">
    <text evidence="7">Lacks conserved residue(s) required for the propagation of feature annotation.</text>
</comment>
<keyword evidence="7" id="KW-0963">Cytoplasm</keyword>
<reference evidence="11 12" key="1">
    <citation type="journal article" date="2016" name="Nat. Commun.">
        <title>Thousands of microbial genomes shed light on interconnected biogeochemical processes in an aquifer system.</title>
        <authorList>
            <person name="Anantharaman K."/>
            <person name="Brown C.T."/>
            <person name="Hug L.A."/>
            <person name="Sharon I."/>
            <person name="Castelle C.J."/>
            <person name="Probst A.J."/>
            <person name="Thomas B.C."/>
            <person name="Singh A."/>
            <person name="Wilkins M.J."/>
            <person name="Karaoz U."/>
            <person name="Brodie E.L."/>
            <person name="Williams K.H."/>
            <person name="Hubbard S.S."/>
            <person name="Banfield J.F."/>
        </authorList>
    </citation>
    <scope>NUCLEOTIDE SEQUENCE [LARGE SCALE GENOMIC DNA]</scope>
</reference>
<dbReference type="SUPFAM" id="SSF53748">
    <property type="entry name" value="Phosphoglycerate kinase"/>
    <property type="match status" value="1"/>
</dbReference>
<feature type="binding site" evidence="7 8">
    <location>
        <begin position="21"/>
        <end position="23"/>
    </location>
    <ligand>
        <name>substrate</name>
    </ligand>
</feature>
<dbReference type="AlphaFoldDB" id="A0A1G2KQ97"/>
<evidence type="ECO:0000256" key="6">
    <source>
        <dbReference type="ARBA" id="ARBA00022840"/>
    </source>
</evidence>
<dbReference type="InterPro" id="IPR015824">
    <property type="entry name" value="Phosphoglycerate_kinase_N"/>
</dbReference>
<proteinExistence type="inferred from homology"/>
<keyword evidence="7" id="KW-0324">Glycolysis</keyword>
<feature type="binding site" evidence="8">
    <location>
        <position position="114"/>
    </location>
    <ligand>
        <name>(2R)-3-phosphoglycerate</name>
        <dbReference type="ChEBI" id="CHEBI:58272"/>
    </ligand>
</feature>
<comment type="pathway">
    <text evidence="7">Carbohydrate degradation; glycolysis; pyruvate from D-glyceraldehyde 3-phosphate: step 2/5.</text>
</comment>
<accession>A0A1G2KQ97</accession>
<dbReference type="PROSITE" id="PS00111">
    <property type="entry name" value="PGLYCERATE_KINASE"/>
    <property type="match status" value="1"/>
</dbReference>
<gene>
    <name evidence="7" type="primary">pgk</name>
    <name evidence="11" type="ORF">A3C11_02055</name>
</gene>
<feature type="binding site" evidence="8">
    <location>
        <position position="37"/>
    </location>
    <ligand>
        <name>(2R)-3-phosphoglycerate</name>
        <dbReference type="ChEBI" id="CHEBI:58272"/>
    </ligand>
</feature>
<feature type="binding site" evidence="8">
    <location>
        <position position="147"/>
    </location>
    <ligand>
        <name>(2R)-3-phosphoglycerate</name>
        <dbReference type="ChEBI" id="CHEBI:58272"/>
    </ligand>
</feature>
<evidence type="ECO:0000256" key="3">
    <source>
        <dbReference type="ARBA" id="ARBA00022679"/>
    </source>
</evidence>
<evidence type="ECO:0000313" key="11">
    <source>
        <dbReference type="EMBL" id="OHA01597.1"/>
    </source>
</evidence>
<evidence type="ECO:0000256" key="7">
    <source>
        <dbReference type="HAMAP-Rule" id="MF_00145"/>
    </source>
</evidence>
<dbReference type="GO" id="GO:0043531">
    <property type="term" value="F:ADP binding"/>
    <property type="evidence" value="ECO:0007669"/>
    <property type="project" value="TreeGrafter"/>
</dbReference>
<comment type="catalytic activity">
    <reaction evidence="1 7 10">
        <text>(2R)-3-phosphoglycerate + ATP = (2R)-3-phospho-glyceroyl phosphate + ADP</text>
        <dbReference type="Rhea" id="RHEA:14801"/>
        <dbReference type="ChEBI" id="CHEBI:30616"/>
        <dbReference type="ChEBI" id="CHEBI:57604"/>
        <dbReference type="ChEBI" id="CHEBI:58272"/>
        <dbReference type="ChEBI" id="CHEBI:456216"/>
        <dbReference type="EC" id="2.7.2.3"/>
    </reaction>
</comment>
<evidence type="ECO:0000256" key="8">
    <source>
        <dbReference type="PIRSR" id="PIRSR000724-1"/>
    </source>
</evidence>
<evidence type="ECO:0000313" key="12">
    <source>
        <dbReference type="Proteomes" id="UP000177362"/>
    </source>
</evidence>
<comment type="similarity">
    <text evidence="7 10">Belongs to the phosphoglycerate kinase family.</text>
</comment>
<dbReference type="GO" id="GO:0006094">
    <property type="term" value="P:gluconeogenesis"/>
    <property type="evidence" value="ECO:0007669"/>
    <property type="project" value="TreeGrafter"/>
</dbReference>
<dbReference type="GO" id="GO:0005829">
    <property type="term" value="C:cytosol"/>
    <property type="evidence" value="ECO:0007669"/>
    <property type="project" value="TreeGrafter"/>
</dbReference>
<keyword evidence="6 7" id="KW-0067">ATP-binding</keyword>
<dbReference type="InterPro" id="IPR036043">
    <property type="entry name" value="Phosphoglycerate_kinase_sf"/>
</dbReference>
<comment type="caution">
    <text evidence="11">The sequence shown here is derived from an EMBL/GenBank/DDBJ whole genome shotgun (WGS) entry which is preliminary data.</text>
</comment>
<feature type="binding site" evidence="7">
    <location>
        <begin position="340"/>
        <end position="343"/>
    </location>
    <ligand>
        <name>ATP</name>
        <dbReference type="ChEBI" id="CHEBI:30616"/>
    </ligand>
</feature>
<dbReference type="InterPro" id="IPR001576">
    <property type="entry name" value="Phosphoglycerate_kinase"/>
</dbReference>
<evidence type="ECO:0000256" key="2">
    <source>
        <dbReference type="ARBA" id="ARBA00013061"/>
    </source>
</evidence>
<evidence type="ECO:0000256" key="10">
    <source>
        <dbReference type="RuleBase" id="RU000532"/>
    </source>
</evidence>
<dbReference type="UniPathway" id="UPA00109">
    <property type="reaction ID" value="UER00185"/>
</dbReference>
<dbReference type="Gene3D" id="3.40.50.1260">
    <property type="entry name" value="Phosphoglycerate kinase, N-terminal domain"/>
    <property type="match status" value="2"/>
</dbReference>